<dbReference type="EMBL" id="JAVYII010000004">
    <property type="protein sequence ID" value="MDT9593561.1"/>
    <property type="molecule type" value="Genomic_DNA"/>
</dbReference>
<dbReference type="Pfam" id="PF04230">
    <property type="entry name" value="PS_pyruv_trans"/>
    <property type="match status" value="1"/>
</dbReference>
<protein>
    <recommendedName>
        <fullName evidence="1">Polysaccharide pyruvyl transferase domain-containing protein</fullName>
    </recommendedName>
</protein>
<feature type="domain" description="Polysaccharide pyruvyl transferase" evidence="1">
    <location>
        <begin position="13"/>
        <end position="280"/>
    </location>
</feature>
<sequence>MKIFVPAVGQEENIGDIILRRPLLDWLRESGDLHVYLGHCDTAYETALGLSPSDRVYRSFARWYIALLASAVRRRRMAYAFKPGEIQMTLSGMKEHIAVLPVTAVMRMRRHPIVRVGAGTRDFNRFFAAILRLGSRLTPGARWRDTGTAAALKGATMPDLAFAEGATEEEMQDEGPRDLVVVSMRGDRPADHGPLVAATKRFAATQGYDVVVVSQVLRDNALAESLAHLLDAEVQTFGENEHSSQEQRVRGTYRRAAVVVSDRLHVLIAAVTEGASLVGIQSDGSKKLERHFQAAGVQAECLALDSAEEAENVLLEQLEIQRDRRRIFVDGVVRARSNLADVRQGVLTTCRG</sequence>
<dbReference type="Proteomes" id="UP001268542">
    <property type="component" value="Unassembled WGS sequence"/>
</dbReference>
<reference evidence="2 3" key="1">
    <citation type="submission" date="2023-08" db="EMBL/GenBank/DDBJ databases">
        <title>Nocardioides seae sp. nov., a bacterium isolated from a soil.</title>
        <authorList>
            <person name="Wang X."/>
        </authorList>
    </citation>
    <scope>NUCLEOTIDE SEQUENCE [LARGE SCALE GENOMIC DNA]</scope>
    <source>
        <strain evidence="2 3">YZH12</strain>
    </source>
</reference>
<accession>A0ABU3PWF1</accession>
<dbReference type="PANTHER" id="PTHR36836">
    <property type="entry name" value="COLANIC ACID BIOSYNTHESIS PROTEIN WCAK"/>
    <property type="match status" value="1"/>
</dbReference>
<organism evidence="2 3">
    <name type="scientific">Nocardioides imazamoxiresistens</name>
    <dbReference type="NCBI Taxonomy" id="3231893"/>
    <lineage>
        <taxon>Bacteria</taxon>
        <taxon>Bacillati</taxon>
        <taxon>Actinomycetota</taxon>
        <taxon>Actinomycetes</taxon>
        <taxon>Propionibacteriales</taxon>
        <taxon>Nocardioidaceae</taxon>
        <taxon>Nocardioides</taxon>
    </lineage>
</organism>
<comment type="caution">
    <text evidence="2">The sequence shown here is derived from an EMBL/GenBank/DDBJ whole genome shotgun (WGS) entry which is preliminary data.</text>
</comment>
<gene>
    <name evidence="2" type="ORF">RDV89_10820</name>
</gene>
<proteinExistence type="predicted"/>
<evidence type="ECO:0000259" key="1">
    <source>
        <dbReference type="Pfam" id="PF04230"/>
    </source>
</evidence>
<dbReference type="RefSeq" id="WP_315733055.1">
    <property type="nucleotide sequence ID" value="NZ_JAVYII010000004.1"/>
</dbReference>
<dbReference type="InterPro" id="IPR007345">
    <property type="entry name" value="Polysacch_pyruvyl_Trfase"/>
</dbReference>
<name>A0ABU3PWF1_9ACTN</name>
<dbReference type="PANTHER" id="PTHR36836:SF1">
    <property type="entry name" value="COLANIC ACID BIOSYNTHESIS PROTEIN WCAK"/>
    <property type="match status" value="1"/>
</dbReference>
<keyword evidence="3" id="KW-1185">Reference proteome</keyword>
<evidence type="ECO:0000313" key="2">
    <source>
        <dbReference type="EMBL" id="MDT9593561.1"/>
    </source>
</evidence>
<evidence type="ECO:0000313" key="3">
    <source>
        <dbReference type="Proteomes" id="UP001268542"/>
    </source>
</evidence>